<organism evidence="6">
    <name type="scientific">candidate division WOR-3 bacterium</name>
    <dbReference type="NCBI Taxonomy" id="2052148"/>
    <lineage>
        <taxon>Bacteria</taxon>
        <taxon>Bacteria division WOR-3</taxon>
    </lineage>
</organism>
<protein>
    <recommendedName>
        <fullName evidence="7">Mutator family transposase</fullName>
    </recommendedName>
</protein>
<gene>
    <name evidence="6" type="ORF">ENU66_00665</name>
</gene>
<keyword evidence="4" id="KW-0238">DNA-binding</keyword>
<keyword evidence="5" id="KW-0233">DNA recombination</keyword>
<name>A0A7V3ZW91_UNCW3</name>
<dbReference type="GO" id="GO:0003677">
    <property type="term" value="F:DNA binding"/>
    <property type="evidence" value="ECO:0007669"/>
    <property type="project" value="UniProtKB-KW"/>
</dbReference>
<dbReference type="InterPro" id="IPR001207">
    <property type="entry name" value="Transposase_mutator"/>
</dbReference>
<reference evidence="6" key="1">
    <citation type="journal article" date="2020" name="mSystems">
        <title>Genome- and Community-Level Interaction Insights into Carbon Utilization and Element Cycling Functions of Hydrothermarchaeota in Hydrothermal Sediment.</title>
        <authorList>
            <person name="Zhou Z."/>
            <person name="Liu Y."/>
            <person name="Xu W."/>
            <person name="Pan J."/>
            <person name="Luo Z.H."/>
            <person name="Li M."/>
        </authorList>
    </citation>
    <scope>NUCLEOTIDE SEQUENCE [LARGE SCALE GENOMIC DNA]</scope>
    <source>
        <strain evidence="6">SpSt-69</strain>
    </source>
</reference>
<evidence type="ECO:0000256" key="1">
    <source>
        <dbReference type="ARBA" id="ARBA00002190"/>
    </source>
</evidence>
<dbReference type="GO" id="GO:0004803">
    <property type="term" value="F:transposase activity"/>
    <property type="evidence" value="ECO:0007669"/>
    <property type="project" value="InterPro"/>
</dbReference>
<comment type="function">
    <text evidence="1">Required for the transposition of the insertion element.</text>
</comment>
<evidence type="ECO:0008006" key="7">
    <source>
        <dbReference type="Google" id="ProtNLM"/>
    </source>
</evidence>
<comment type="caution">
    <text evidence="6">The sequence shown here is derived from an EMBL/GenBank/DDBJ whole genome shotgun (WGS) entry which is preliminary data.</text>
</comment>
<dbReference type="EMBL" id="DTDJ01000008">
    <property type="protein sequence ID" value="HGL16845.1"/>
    <property type="molecule type" value="Genomic_DNA"/>
</dbReference>
<sequence>MAGQFLDSSWVQRVRIFITEDLPGLEEAIKRIFPKADWQLCVLYEVRDVLNKSRKKDREETEEAFGACGSGGKLKPTPFVSIYIILSPSAATFIPPPTNSNS</sequence>
<dbReference type="AlphaFoldDB" id="A0A7V3ZW91"/>
<evidence type="ECO:0000256" key="5">
    <source>
        <dbReference type="ARBA" id="ARBA00023172"/>
    </source>
</evidence>
<evidence type="ECO:0000256" key="2">
    <source>
        <dbReference type="ARBA" id="ARBA00010961"/>
    </source>
</evidence>
<dbReference type="GO" id="GO:0006313">
    <property type="term" value="P:DNA transposition"/>
    <property type="evidence" value="ECO:0007669"/>
    <property type="project" value="InterPro"/>
</dbReference>
<proteinExistence type="inferred from homology"/>
<evidence type="ECO:0000313" key="6">
    <source>
        <dbReference type="EMBL" id="HGL16845.1"/>
    </source>
</evidence>
<dbReference type="Pfam" id="PF00872">
    <property type="entry name" value="Transposase_mut"/>
    <property type="match status" value="1"/>
</dbReference>
<comment type="similarity">
    <text evidence="2">Belongs to the transposase mutator family.</text>
</comment>
<evidence type="ECO:0000256" key="3">
    <source>
        <dbReference type="ARBA" id="ARBA00022578"/>
    </source>
</evidence>
<accession>A0A7V3ZW91</accession>
<keyword evidence="3" id="KW-0815">Transposition</keyword>
<evidence type="ECO:0000256" key="4">
    <source>
        <dbReference type="ARBA" id="ARBA00023125"/>
    </source>
</evidence>